<protein>
    <submittedName>
        <fullName evidence="2">Uncharacterized protein</fullName>
    </submittedName>
</protein>
<dbReference type="Proteomes" id="UP000193648">
    <property type="component" value="Unassembled WGS sequence"/>
</dbReference>
<name>A0A1Y2GGU8_9FUNG</name>
<dbReference type="InParanoid" id="A0A1Y2GGU8"/>
<gene>
    <name evidence="2" type="ORF">BCR41DRAFT_357451</name>
</gene>
<dbReference type="EMBL" id="MCFF01000030">
    <property type="protein sequence ID" value="ORZ10594.1"/>
    <property type="molecule type" value="Genomic_DNA"/>
</dbReference>
<keyword evidence="1" id="KW-1133">Transmembrane helix</keyword>
<proteinExistence type="predicted"/>
<accession>A0A1Y2GGU8</accession>
<dbReference type="RefSeq" id="XP_021879315.1">
    <property type="nucleotide sequence ID" value="XM_022024906.1"/>
</dbReference>
<keyword evidence="3" id="KW-1185">Reference proteome</keyword>
<reference evidence="2 3" key="1">
    <citation type="submission" date="2016-07" db="EMBL/GenBank/DDBJ databases">
        <title>Pervasive Adenine N6-methylation of Active Genes in Fungi.</title>
        <authorList>
            <consortium name="DOE Joint Genome Institute"/>
            <person name="Mondo S.J."/>
            <person name="Dannebaum R.O."/>
            <person name="Kuo R.C."/>
            <person name="Labutti K."/>
            <person name="Haridas S."/>
            <person name="Kuo A."/>
            <person name="Salamov A."/>
            <person name="Ahrendt S.R."/>
            <person name="Lipzen A."/>
            <person name="Sullivan W."/>
            <person name="Andreopoulos W.B."/>
            <person name="Clum A."/>
            <person name="Lindquist E."/>
            <person name="Daum C."/>
            <person name="Ramamoorthy G.K."/>
            <person name="Gryganskyi A."/>
            <person name="Culley D."/>
            <person name="Magnuson J.K."/>
            <person name="James T.Y."/>
            <person name="O'Malley M.A."/>
            <person name="Stajich J.E."/>
            <person name="Spatafora J.W."/>
            <person name="Visel A."/>
            <person name="Grigoriev I.V."/>
        </authorList>
    </citation>
    <scope>NUCLEOTIDE SEQUENCE [LARGE SCALE GENOMIC DNA]</scope>
    <source>
        <strain evidence="2 3">NRRL 3116</strain>
    </source>
</reference>
<comment type="caution">
    <text evidence="2">The sequence shown here is derived from an EMBL/GenBank/DDBJ whole genome shotgun (WGS) entry which is preliminary data.</text>
</comment>
<keyword evidence="1" id="KW-0812">Transmembrane</keyword>
<evidence type="ECO:0000313" key="2">
    <source>
        <dbReference type="EMBL" id="ORZ10594.1"/>
    </source>
</evidence>
<evidence type="ECO:0000313" key="3">
    <source>
        <dbReference type="Proteomes" id="UP000193648"/>
    </source>
</evidence>
<feature type="transmembrane region" description="Helical" evidence="1">
    <location>
        <begin position="12"/>
        <end position="37"/>
    </location>
</feature>
<evidence type="ECO:0000256" key="1">
    <source>
        <dbReference type="SAM" id="Phobius"/>
    </source>
</evidence>
<dbReference type="GeneID" id="33566750"/>
<keyword evidence="1" id="KW-0472">Membrane</keyword>
<organism evidence="2 3">
    <name type="scientific">Lobosporangium transversale</name>
    <dbReference type="NCBI Taxonomy" id="64571"/>
    <lineage>
        <taxon>Eukaryota</taxon>
        <taxon>Fungi</taxon>
        <taxon>Fungi incertae sedis</taxon>
        <taxon>Mucoromycota</taxon>
        <taxon>Mortierellomycotina</taxon>
        <taxon>Mortierellomycetes</taxon>
        <taxon>Mortierellales</taxon>
        <taxon>Mortierellaceae</taxon>
        <taxon>Lobosporangium</taxon>
    </lineage>
</organism>
<dbReference type="AlphaFoldDB" id="A0A1Y2GGU8"/>
<sequence>MYSLSLWYVYLFFLRSIDFTLCILFMMNLAFGCMCFLHTDEKNLATFNNFF</sequence>